<evidence type="ECO:0000313" key="3">
    <source>
        <dbReference type="EMBL" id="OLF05709.1"/>
    </source>
</evidence>
<comment type="similarity">
    <text evidence="1">Belongs to the AHA1 family.</text>
</comment>
<dbReference type="InterPro" id="IPR023393">
    <property type="entry name" value="START-like_dom_sf"/>
</dbReference>
<dbReference type="OrthoDB" id="8117292at2"/>
<accession>A0A7Z0WG03</accession>
<dbReference type="RefSeq" id="WP_075137340.1">
    <property type="nucleotide sequence ID" value="NZ_MSIF01000026.1"/>
</dbReference>
<feature type="domain" description="Activator of Hsp90 ATPase homologue 1/2-like C-terminal" evidence="2">
    <location>
        <begin position="25"/>
        <end position="138"/>
    </location>
</feature>
<dbReference type="CDD" id="cd08899">
    <property type="entry name" value="SRPBCC_CalC_Aha1-like_6"/>
    <property type="match status" value="1"/>
</dbReference>
<dbReference type="SUPFAM" id="SSF55961">
    <property type="entry name" value="Bet v1-like"/>
    <property type="match status" value="1"/>
</dbReference>
<dbReference type="InterPro" id="IPR013538">
    <property type="entry name" value="ASHA1/2-like_C"/>
</dbReference>
<sequence>MTTPPTGRLIPVGAGHDLVLSRTYRAPVEDVWASVTESERTARWFGPWEGDAAPGNVIRVRMDHEDQTPWCDLRVDACEPPHRLALSMSDAAGDWHIELLLAHDAGQTELRLVFHLDDTAGLGETGPGWEYYLDMLTASRSGRPLPDFAEYYPSLKPYYDGLR</sequence>
<evidence type="ECO:0000256" key="1">
    <source>
        <dbReference type="ARBA" id="ARBA00006817"/>
    </source>
</evidence>
<reference evidence="3 4" key="1">
    <citation type="submission" date="2016-12" db="EMBL/GenBank/DDBJ databases">
        <title>The draft genome sequence of Actinophytocola xinjiangensis.</title>
        <authorList>
            <person name="Wang W."/>
            <person name="Yuan L."/>
        </authorList>
    </citation>
    <scope>NUCLEOTIDE SEQUENCE [LARGE SCALE GENOMIC DNA]</scope>
    <source>
        <strain evidence="3 4">CGMCC 4.4663</strain>
    </source>
</reference>
<dbReference type="Gene3D" id="3.30.530.20">
    <property type="match status" value="1"/>
</dbReference>
<dbReference type="EMBL" id="MSIF01000026">
    <property type="protein sequence ID" value="OLF05709.1"/>
    <property type="molecule type" value="Genomic_DNA"/>
</dbReference>
<gene>
    <name evidence="3" type="ORF">BLA60_34935</name>
</gene>
<proteinExistence type="inferred from homology"/>
<name>A0A7Z0WG03_9PSEU</name>
<protein>
    <submittedName>
        <fullName evidence="3">ATPase</fullName>
    </submittedName>
</protein>
<dbReference type="Pfam" id="PF08327">
    <property type="entry name" value="AHSA1"/>
    <property type="match status" value="1"/>
</dbReference>
<dbReference type="Proteomes" id="UP000185696">
    <property type="component" value="Unassembled WGS sequence"/>
</dbReference>
<evidence type="ECO:0000313" key="4">
    <source>
        <dbReference type="Proteomes" id="UP000185696"/>
    </source>
</evidence>
<organism evidence="3 4">
    <name type="scientific">Actinophytocola xinjiangensis</name>
    <dbReference type="NCBI Taxonomy" id="485602"/>
    <lineage>
        <taxon>Bacteria</taxon>
        <taxon>Bacillati</taxon>
        <taxon>Actinomycetota</taxon>
        <taxon>Actinomycetes</taxon>
        <taxon>Pseudonocardiales</taxon>
        <taxon>Pseudonocardiaceae</taxon>
    </lineage>
</organism>
<evidence type="ECO:0000259" key="2">
    <source>
        <dbReference type="Pfam" id="PF08327"/>
    </source>
</evidence>
<comment type="caution">
    <text evidence="3">The sequence shown here is derived from an EMBL/GenBank/DDBJ whole genome shotgun (WGS) entry which is preliminary data.</text>
</comment>
<keyword evidence="4" id="KW-1185">Reference proteome</keyword>
<dbReference type="AlphaFoldDB" id="A0A7Z0WG03"/>